<keyword evidence="1" id="KW-1133">Transmembrane helix</keyword>
<gene>
    <name evidence="2" type="ORF">A3D01_05610</name>
</gene>
<accession>A0A1F7Z057</accession>
<protein>
    <submittedName>
        <fullName evidence="2">Uncharacterized protein</fullName>
    </submittedName>
</protein>
<keyword evidence="1" id="KW-0812">Transmembrane</keyword>
<dbReference type="AlphaFoldDB" id="A0A1F7Z057"/>
<name>A0A1F7Z057_9BACT</name>
<keyword evidence="1" id="KW-0472">Membrane</keyword>
<sequence>MFECKYCASVFERLAEGGNCPKCGGPGPKQIQPEVVEVVVKEYVYVQPPSTSSYYVPTRLNPVQSTYSKLGYQLATTLFVIGLIVLIVIAVYVFTYRSPIRQTGEYSLPTAAPSPTAVPETNPWRNELWLSPEEARELRDEANVVNLAYLERGNASYSAEHSFAFSEADPWKEVTSLGITEITVNGTSVLIEAYGYEYNLNVYQPFVVAQQSDKVFVINTKRVVWAADLTNLAIVSNDEAEEELPFSIEPNQNLSFTH</sequence>
<organism evidence="2 3">
    <name type="scientific">Candidatus Woesebacteria bacterium RIFCSPHIGHO2_02_FULL_39_13</name>
    <dbReference type="NCBI Taxonomy" id="1802505"/>
    <lineage>
        <taxon>Bacteria</taxon>
        <taxon>Candidatus Woeseibacteriota</taxon>
    </lineage>
</organism>
<reference evidence="2 3" key="1">
    <citation type="journal article" date="2016" name="Nat. Commun.">
        <title>Thousands of microbial genomes shed light on interconnected biogeochemical processes in an aquifer system.</title>
        <authorList>
            <person name="Anantharaman K."/>
            <person name="Brown C.T."/>
            <person name="Hug L.A."/>
            <person name="Sharon I."/>
            <person name="Castelle C.J."/>
            <person name="Probst A.J."/>
            <person name="Thomas B.C."/>
            <person name="Singh A."/>
            <person name="Wilkins M.J."/>
            <person name="Karaoz U."/>
            <person name="Brodie E.L."/>
            <person name="Williams K.H."/>
            <person name="Hubbard S.S."/>
            <person name="Banfield J.F."/>
        </authorList>
    </citation>
    <scope>NUCLEOTIDE SEQUENCE [LARGE SCALE GENOMIC DNA]</scope>
</reference>
<dbReference type="EMBL" id="MGGR01000026">
    <property type="protein sequence ID" value="OGM32972.1"/>
    <property type="molecule type" value="Genomic_DNA"/>
</dbReference>
<proteinExistence type="predicted"/>
<evidence type="ECO:0000313" key="3">
    <source>
        <dbReference type="Proteomes" id="UP000177169"/>
    </source>
</evidence>
<evidence type="ECO:0000313" key="2">
    <source>
        <dbReference type="EMBL" id="OGM32972.1"/>
    </source>
</evidence>
<evidence type="ECO:0000256" key="1">
    <source>
        <dbReference type="SAM" id="Phobius"/>
    </source>
</evidence>
<dbReference type="Proteomes" id="UP000177169">
    <property type="component" value="Unassembled WGS sequence"/>
</dbReference>
<feature type="transmembrane region" description="Helical" evidence="1">
    <location>
        <begin position="70"/>
        <end position="94"/>
    </location>
</feature>
<comment type="caution">
    <text evidence="2">The sequence shown here is derived from an EMBL/GenBank/DDBJ whole genome shotgun (WGS) entry which is preliminary data.</text>
</comment>